<dbReference type="PROSITE" id="PS51257">
    <property type="entry name" value="PROKAR_LIPOPROTEIN"/>
    <property type="match status" value="1"/>
</dbReference>
<evidence type="ECO:0000256" key="4">
    <source>
        <dbReference type="ARBA" id="ARBA00022801"/>
    </source>
</evidence>
<comment type="catalytic activity">
    <reaction evidence="1">
        <text>Hydrolysis of terminal non-reducing N-acetyl-D-hexosamine residues in N-acetyl-beta-D-hexosaminides.</text>
        <dbReference type="EC" id="3.2.1.52"/>
    </reaction>
</comment>
<dbReference type="EC" id="3.2.1.52" evidence="3"/>
<evidence type="ECO:0000256" key="5">
    <source>
        <dbReference type="ARBA" id="ARBA00023295"/>
    </source>
</evidence>
<evidence type="ECO:0000313" key="7">
    <source>
        <dbReference type="EMBL" id="SVA99066.1"/>
    </source>
</evidence>
<protein>
    <recommendedName>
        <fullName evidence="3">beta-N-acetylhexosaminidase</fullName>
        <ecNumber evidence="3">3.2.1.52</ecNumber>
    </recommendedName>
</protein>
<dbReference type="GO" id="GO:0009254">
    <property type="term" value="P:peptidoglycan turnover"/>
    <property type="evidence" value="ECO:0007669"/>
    <property type="project" value="TreeGrafter"/>
</dbReference>
<name>A0A382ABZ7_9ZZZZ</name>
<evidence type="ECO:0000256" key="3">
    <source>
        <dbReference type="ARBA" id="ARBA00012663"/>
    </source>
</evidence>
<keyword evidence="5" id="KW-0326">Glycosidase</keyword>
<sequence>MKLRNLTFLLPLIFAGCTIAPQYQTSWADKTLRKLTLREKIAQLMIYRMNMRFKDITPEKWDEILVHISTDGIGGIHLWYGDASSSITFINEMQHISKIPILFDADLEYGLHQRFPSGTDLPPLMAICATGEPQNAYDVGKIIAEESRAVGVQWNFSPVVDVNNNPANPIINTRSFGEDPNLVGEFGVQLMKGLQDHGMLATAKHFPGHGDTETDSHSSLAMIPNDSSRLWSVEIPPFKSMINAGVDAIMVAHVHAPDYQPNADTPASMDSYWIQDVLRGRLNFNGTVITDGMGMGGIVKNYSDAFALVETIKAGTDVVIQNYNIKGSIDTIERAVLDGEISIERINEAALKMLRMKEKVGLHHQSEVSVQEIHNSLGRKKTRKTAKRIASEAITCVK</sequence>
<dbReference type="GO" id="GO:0005975">
    <property type="term" value="P:carbohydrate metabolic process"/>
    <property type="evidence" value="ECO:0007669"/>
    <property type="project" value="InterPro"/>
</dbReference>
<accession>A0A382ABZ7</accession>
<dbReference type="InterPro" id="IPR050226">
    <property type="entry name" value="NagZ_Beta-hexosaminidase"/>
</dbReference>
<dbReference type="EMBL" id="UINC01024765">
    <property type="protein sequence ID" value="SVA99066.1"/>
    <property type="molecule type" value="Genomic_DNA"/>
</dbReference>
<dbReference type="PROSITE" id="PS00775">
    <property type="entry name" value="GLYCOSYL_HYDROL_F3"/>
    <property type="match status" value="1"/>
</dbReference>
<evidence type="ECO:0000259" key="6">
    <source>
        <dbReference type="Pfam" id="PF00933"/>
    </source>
</evidence>
<gene>
    <name evidence="7" type="ORF">METZ01_LOCUS151920</name>
</gene>
<dbReference type="AlphaFoldDB" id="A0A382ABZ7"/>
<dbReference type="InterPro" id="IPR017853">
    <property type="entry name" value="GH"/>
</dbReference>
<feature type="non-terminal residue" evidence="7">
    <location>
        <position position="398"/>
    </location>
</feature>
<evidence type="ECO:0000256" key="1">
    <source>
        <dbReference type="ARBA" id="ARBA00001231"/>
    </source>
</evidence>
<dbReference type="InterPro" id="IPR001764">
    <property type="entry name" value="Glyco_hydro_3_N"/>
</dbReference>
<dbReference type="PRINTS" id="PR00133">
    <property type="entry name" value="GLHYDRLASE3"/>
</dbReference>
<dbReference type="SUPFAM" id="SSF51445">
    <property type="entry name" value="(Trans)glycosidases"/>
    <property type="match status" value="1"/>
</dbReference>
<feature type="domain" description="Glycoside hydrolase family 3 N-terminal" evidence="6">
    <location>
        <begin position="36"/>
        <end position="355"/>
    </location>
</feature>
<evidence type="ECO:0000256" key="2">
    <source>
        <dbReference type="ARBA" id="ARBA00005336"/>
    </source>
</evidence>
<dbReference type="InterPro" id="IPR019800">
    <property type="entry name" value="Glyco_hydro_3_AS"/>
</dbReference>
<reference evidence="7" key="1">
    <citation type="submission" date="2018-05" db="EMBL/GenBank/DDBJ databases">
        <authorList>
            <person name="Lanie J.A."/>
            <person name="Ng W.-L."/>
            <person name="Kazmierczak K.M."/>
            <person name="Andrzejewski T.M."/>
            <person name="Davidsen T.M."/>
            <person name="Wayne K.J."/>
            <person name="Tettelin H."/>
            <person name="Glass J.I."/>
            <person name="Rusch D."/>
            <person name="Podicherti R."/>
            <person name="Tsui H.-C.T."/>
            <person name="Winkler M.E."/>
        </authorList>
    </citation>
    <scope>NUCLEOTIDE SEQUENCE</scope>
</reference>
<keyword evidence="4" id="KW-0378">Hydrolase</keyword>
<dbReference type="Pfam" id="PF00933">
    <property type="entry name" value="Glyco_hydro_3"/>
    <property type="match status" value="1"/>
</dbReference>
<comment type="similarity">
    <text evidence="2">Belongs to the glycosyl hydrolase 3 family.</text>
</comment>
<dbReference type="InterPro" id="IPR036962">
    <property type="entry name" value="Glyco_hydro_3_N_sf"/>
</dbReference>
<dbReference type="PANTHER" id="PTHR30480">
    <property type="entry name" value="BETA-HEXOSAMINIDASE-RELATED"/>
    <property type="match status" value="1"/>
</dbReference>
<dbReference type="Gene3D" id="3.20.20.300">
    <property type="entry name" value="Glycoside hydrolase, family 3, N-terminal domain"/>
    <property type="match status" value="1"/>
</dbReference>
<organism evidence="7">
    <name type="scientific">marine metagenome</name>
    <dbReference type="NCBI Taxonomy" id="408172"/>
    <lineage>
        <taxon>unclassified sequences</taxon>
        <taxon>metagenomes</taxon>
        <taxon>ecological metagenomes</taxon>
    </lineage>
</organism>
<dbReference type="PANTHER" id="PTHR30480:SF13">
    <property type="entry name" value="BETA-HEXOSAMINIDASE"/>
    <property type="match status" value="1"/>
</dbReference>
<dbReference type="GO" id="GO:0004563">
    <property type="term" value="F:beta-N-acetylhexosaminidase activity"/>
    <property type="evidence" value="ECO:0007669"/>
    <property type="project" value="UniProtKB-EC"/>
</dbReference>
<proteinExistence type="inferred from homology"/>